<name>A0A8K0SCR8_9HYPO</name>
<dbReference type="Proteomes" id="UP000813444">
    <property type="component" value="Unassembled WGS sequence"/>
</dbReference>
<keyword evidence="3" id="KW-1185">Reference proteome</keyword>
<feature type="compositionally biased region" description="Polar residues" evidence="1">
    <location>
        <begin position="1"/>
        <end position="26"/>
    </location>
</feature>
<gene>
    <name evidence="2" type="ORF">B0I35DRAFT_446888</name>
</gene>
<dbReference type="AlphaFoldDB" id="A0A8K0SCR8"/>
<proteinExistence type="predicted"/>
<accession>A0A8K0SCR8</accession>
<evidence type="ECO:0000256" key="1">
    <source>
        <dbReference type="SAM" id="MobiDB-lite"/>
    </source>
</evidence>
<reference evidence="2" key="1">
    <citation type="journal article" date="2021" name="Nat. Commun.">
        <title>Genetic determinants of endophytism in the Arabidopsis root mycobiome.</title>
        <authorList>
            <person name="Mesny F."/>
            <person name="Miyauchi S."/>
            <person name="Thiergart T."/>
            <person name="Pickel B."/>
            <person name="Atanasova L."/>
            <person name="Karlsson M."/>
            <person name="Huettel B."/>
            <person name="Barry K.W."/>
            <person name="Haridas S."/>
            <person name="Chen C."/>
            <person name="Bauer D."/>
            <person name="Andreopoulos W."/>
            <person name="Pangilinan J."/>
            <person name="LaButti K."/>
            <person name="Riley R."/>
            <person name="Lipzen A."/>
            <person name="Clum A."/>
            <person name="Drula E."/>
            <person name="Henrissat B."/>
            <person name="Kohler A."/>
            <person name="Grigoriev I.V."/>
            <person name="Martin F.M."/>
            <person name="Hacquard S."/>
        </authorList>
    </citation>
    <scope>NUCLEOTIDE SEQUENCE</scope>
    <source>
        <strain evidence="2">MPI-CAGE-CH-0235</strain>
    </source>
</reference>
<comment type="caution">
    <text evidence="2">The sequence shown here is derived from an EMBL/GenBank/DDBJ whole genome shotgun (WGS) entry which is preliminary data.</text>
</comment>
<dbReference type="EMBL" id="JAGPNK010000036">
    <property type="protein sequence ID" value="KAH7303276.1"/>
    <property type="molecule type" value="Genomic_DNA"/>
</dbReference>
<feature type="region of interest" description="Disordered" evidence="1">
    <location>
        <begin position="1"/>
        <end position="29"/>
    </location>
</feature>
<organism evidence="2 3">
    <name type="scientific">Stachybotrys elegans</name>
    <dbReference type="NCBI Taxonomy" id="80388"/>
    <lineage>
        <taxon>Eukaryota</taxon>
        <taxon>Fungi</taxon>
        <taxon>Dikarya</taxon>
        <taxon>Ascomycota</taxon>
        <taxon>Pezizomycotina</taxon>
        <taxon>Sordariomycetes</taxon>
        <taxon>Hypocreomycetidae</taxon>
        <taxon>Hypocreales</taxon>
        <taxon>Stachybotryaceae</taxon>
        <taxon>Stachybotrys</taxon>
    </lineage>
</organism>
<protein>
    <submittedName>
        <fullName evidence="2">Uncharacterized protein</fullName>
    </submittedName>
</protein>
<sequence length="145" mass="16467">MPRFATNGTPKQAATHTTSSNPSTQEAIDPSTCDTVLEIMDGIVTTHAELQNLMELSVDLPSHLRTIHERQQTGSHKDLVVFRRCMSKALNLSSVITSKMCRFIESINALENRDLWDKLMQAWQELQSIVKLFTAWLRDLTRRIG</sequence>
<evidence type="ECO:0000313" key="3">
    <source>
        <dbReference type="Proteomes" id="UP000813444"/>
    </source>
</evidence>
<evidence type="ECO:0000313" key="2">
    <source>
        <dbReference type="EMBL" id="KAH7303276.1"/>
    </source>
</evidence>